<dbReference type="EMBL" id="BDGG01000001">
    <property type="protein sequence ID" value="GAU90474.1"/>
    <property type="molecule type" value="Genomic_DNA"/>
</dbReference>
<gene>
    <name evidence="2" type="primary">RvY_02882-1</name>
    <name evidence="2" type="synonym">RvY_02882.1</name>
    <name evidence="2" type="ORF">RvY_02882</name>
</gene>
<reference evidence="2 3" key="1">
    <citation type="journal article" date="2016" name="Nat. Commun.">
        <title>Extremotolerant tardigrade genome and improved radiotolerance of human cultured cells by tardigrade-unique protein.</title>
        <authorList>
            <person name="Hashimoto T."/>
            <person name="Horikawa D.D."/>
            <person name="Saito Y."/>
            <person name="Kuwahara H."/>
            <person name="Kozuka-Hata H."/>
            <person name="Shin-I T."/>
            <person name="Minakuchi Y."/>
            <person name="Ohishi K."/>
            <person name="Motoyama A."/>
            <person name="Aizu T."/>
            <person name="Enomoto A."/>
            <person name="Kondo K."/>
            <person name="Tanaka S."/>
            <person name="Hara Y."/>
            <person name="Koshikawa S."/>
            <person name="Sagara H."/>
            <person name="Miura T."/>
            <person name="Yokobori S."/>
            <person name="Miyagawa K."/>
            <person name="Suzuki Y."/>
            <person name="Kubo T."/>
            <person name="Oyama M."/>
            <person name="Kohara Y."/>
            <person name="Fujiyama A."/>
            <person name="Arakawa K."/>
            <person name="Katayama T."/>
            <person name="Toyoda A."/>
            <person name="Kunieda T."/>
        </authorList>
    </citation>
    <scope>NUCLEOTIDE SEQUENCE [LARGE SCALE GENOMIC DNA]</scope>
    <source>
        <strain evidence="2 3">YOKOZUNA-1</strain>
    </source>
</reference>
<protein>
    <submittedName>
        <fullName evidence="2">Uncharacterized protein</fullName>
    </submittedName>
</protein>
<evidence type="ECO:0000256" key="1">
    <source>
        <dbReference type="SAM" id="MobiDB-lite"/>
    </source>
</evidence>
<proteinExistence type="predicted"/>
<dbReference type="AlphaFoldDB" id="A0A1D1UL94"/>
<feature type="compositionally biased region" description="Acidic residues" evidence="1">
    <location>
        <begin position="64"/>
        <end position="87"/>
    </location>
</feature>
<feature type="region of interest" description="Disordered" evidence="1">
    <location>
        <begin position="64"/>
        <end position="93"/>
    </location>
</feature>
<dbReference type="Proteomes" id="UP000186922">
    <property type="component" value="Unassembled WGS sequence"/>
</dbReference>
<evidence type="ECO:0000313" key="3">
    <source>
        <dbReference type="Proteomes" id="UP000186922"/>
    </source>
</evidence>
<comment type="caution">
    <text evidence="2">The sequence shown here is derived from an EMBL/GenBank/DDBJ whole genome shotgun (WGS) entry which is preliminary data.</text>
</comment>
<keyword evidence="3" id="KW-1185">Reference proteome</keyword>
<sequence length="93" mass="10094">MPGGAYVAYAVHDVSYVQLPHPTYTIVVQELDEVAEKYFSNTDLGAAAPPLPPSVVVNPADMVIDESENETEESDTSEEFDDRDDTDLFAGQG</sequence>
<organism evidence="2 3">
    <name type="scientific">Ramazzottius varieornatus</name>
    <name type="common">Water bear</name>
    <name type="synonym">Tardigrade</name>
    <dbReference type="NCBI Taxonomy" id="947166"/>
    <lineage>
        <taxon>Eukaryota</taxon>
        <taxon>Metazoa</taxon>
        <taxon>Ecdysozoa</taxon>
        <taxon>Tardigrada</taxon>
        <taxon>Eutardigrada</taxon>
        <taxon>Parachela</taxon>
        <taxon>Hypsibioidea</taxon>
        <taxon>Ramazzottiidae</taxon>
        <taxon>Ramazzottius</taxon>
    </lineage>
</organism>
<accession>A0A1D1UL94</accession>
<evidence type="ECO:0000313" key="2">
    <source>
        <dbReference type="EMBL" id="GAU90474.1"/>
    </source>
</evidence>
<name>A0A1D1UL94_RAMVA</name>